<gene>
    <name evidence="3" type="ORF">TKK_019870</name>
</gene>
<evidence type="ECO:0000256" key="1">
    <source>
        <dbReference type="SAM" id="MobiDB-lite"/>
    </source>
</evidence>
<dbReference type="Proteomes" id="UP001627154">
    <property type="component" value="Unassembled WGS sequence"/>
</dbReference>
<evidence type="ECO:0000313" key="3">
    <source>
        <dbReference type="EMBL" id="KAL3384393.1"/>
    </source>
</evidence>
<dbReference type="InterPro" id="IPR039353">
    <property type="entry name" value="TF_Adf1"/>
</dbReference>
<proteinExistence type="predicted"/>
<evidence type="ECO:0000313" key="4">
    <source>
        <dbReference type="Proteomes" id="UP001627154"/>
    </source>
</evidence>
<comment type="caution">
    <text evidence="3">The sequence shown here is derived from an EMBL/GenBank/DDBJ whole genome shotgun (WGS) entry which is preliminary data.</text>
</comment>
<dbReference type="EMBL" id="JBJJXI010000174">
    <property type="protein sequence ID" value="KAL3384393.1"/>
    <property type="molecule type" value="Genomic_DNA"/>
</dbReference>
<dbReference type="SMART" id="SM00595">
    <property type="entry name" value="MADF"/>
    <property type="match status" value="1"/>
</dbReference>
<dbReference type="Pfam" id="PF10545">
    <property type="entry name" value="MADF_DNA_bdg"/>
    <property type="match status" value="1"/>
</dbReference>
<name>A0ABD2VV18_9HYME</name>
<keyword evidence="4" id="KW-1185">Reference proteome</keyword>
<dbReference type="PANTHER" id="PTHR12243">
    <property type="entry name" value="MADF DOMAIN TRANSCRIPTION FACTOR"/>
    <property type="match status" value="1"/>
</dbReference>
<feature type="compositionally biased region" description="Polar residues" evidence="1">
    <location>
        <begin position="153"/>
        <end position="164"/>
    </location>
</feature>
<evidence type="ECO:0000259" key="2">
    <source>
        <dbReference type="PROSITE" id="PS51029"/>
    </source>
</evidence>
<dbReference type="InterPro" id="IPR006578">
    <property type="entry name" value="MADF-dom"/>
</dbReference>
<dbReference type="PROSITE" id="PS51029">
    <property type="entry name" value="MADF"/>
    <property type="match status" value="1"/>
</dbReference>
<organism evidence="3 4">
    <name type="scientific">Trichogramma kaykai</name>
    <dbReference type="NCBI Taxonomy" id="54128"/>
    <lineage>
        <taxon>Eukaryota</taxon>
        <taxon>Metazoa</taxon>
        <taxon>Ecdysozoa</taxon>
        <taxon>Arthropoda</taxon>
        <taxon>Hexapoda</taxon>
        <taxon>Insecta</taxon>
        <taxon>Pterygota</taxon>
        <taxon>Neoptera</taxon>
        <taxon>Endopterygota</taxon>
        <taxon>Hymenoptera</taxon>
        <taxon>Apocrita</taxon>
        <taxon>Proctotrupomorpha</taxon>
        <taxon>Chalcidoidea</taxon>
        <taxon>Trichogrammatidae</taxon>
        <taxon>Trichogramma</taxon>
    </lineage>
</organism>
<feature type="compositionally biased region" description="Polar residues" evidence="1">
    <location>
        <begin position="135"/>
        <end position="146"/>
    </location>
</feature>
<feature type="region of interest" description="Disordered" evidence="1">
    <location>
        <begin position="124"/>
        <end position="215"/>
    </location>
</feature>
<feature type="compositionally biased region" description="Polar residues" evidence="1">
    <location>
        <begin position="171"/>
        <end position="182"/>
    </location>
</feature>
<dbReference type="AlphaFoldDB" id="A0ABD2VV18"/>
<protein>
    <recommendedName>
        <fullName evidence="2">MADF domain-containing protein</fullName>
    </recommendedName>
</protein>
<dbReference type="PANTHER" id="PTHR12243:SF63">
    <property type="entry name" value="LD26477P"/>
    <property type="match status" value="1"/>
</dbReference>
<sequence length="474" mass="51938">MVSQYYDIIINLVKPCPWLYDKTQKNITSKEKNTMTWNEIADTINRNCFRAVPGAVYLTGNEVMAIWENLFDNYKAQYQKMKNQKSGSGQMNSSFPYMDEMSFLEPHIQHRPVLSSLKMSNLGRHQPKQTAPLGMNSNGNASNQPWQAAPLGMNSNGNASNQPWQAAPLGMNSNGNTSNQPWQAAPLGMNSNGNTSNQPWLAAPLGMNSNGNASNQPWQAGPFGMMNGNGNASNQPWQAGPFGINSNVATINQPWQAGSSGMFSLVAPPPNQVWQVGPSGIITNVTNQPWQVGPSGIIPLVPPTNHPWQCSSGVLSLVTPPSNQLWQAGPSGMNSNVTKTNEPMQAGPSRMDSNKISLNQTMQAGPSGMQDYKSLSKKRGLMSPAADDYVLKKKKIQDDSVTAVNKEMLNVLKQFQVILSADNLMSKTPSSKTNNNYEEILMQAFAKVPQDEMSNCLEKILDNLKIFKNIVEEN</sequence>
<feature type="compositionally biased region" description="Polar residues" evidence="1">
    <location>
        <begin position="189"/>
        <end position="199"/>
    </location>
</feature>
<reference evidence="3 4" key="1">
    <citation type="journal article" date="2024" name="bioRxiv">
        <title>A reference genome for Trichogramma kaykai: A tiny desert-dwelling parasitoid wasp with competing sex-ratio distorters.</title>
        <authorList>
            <person name="Culotta J."/>
            <person name="Lindsey A.R."/>
        </authorList>
    </citation>
    <scope>NUCLEOTIDE SEQUENCE [LARGE SCALE GENOMIC DNA]</scope>
    <source>
        <strain evidence="3 4">KSX58</strain>
    </source>
</reference>
<feature type="domain" description="MADF" evidence="2">
    <location>
        <begin position="8"/>
        <end position="109"/>
    </location>
</feature>
<accession>A0ABD2VV18</accession>